<evidence type="ECO:0000256" key="5">
    <source>
        <dbReference type="ARBA" id="ARBA00023136"/>
    </source>
</evidence>
<dbReference type="OrthoDB" id="10266391at2759"/>
<dbReference type="Proteomes" id="UP000751190">
    <property type="component" value="Unassembled WGS sequence"/>
</dbReference>
<dbReference type="InterPro" id="IPR051258">
    <property type="entry name" value="Diverse_Substrate_Transporter"/>
</dbReference>
<feature type="domain" description="EamA" evidence="7">
    <location>
        <begin position="85"/>
        <end position="225"/>
    </location>
</feature>
<evidence type="ECO:0000256" key="6">
    <source>
        <dbReference type="SAM" id="SignalP"/>
    </source>
</evidence>
<dbReference type="InterPro" id="IPR037185">
    <property type="entry name" value="EmrE-like"/>
</dbReference>
<evidence type="ECO:0000256" key="1">
    <source>
        <dbReference type="ARBA" id="ARBA00004651"/>
    </source>
</evidence>
<comment type="subcellular location">
    <subcellularLocation>
        <location evidence="1">Cell membrane</location>
        <topology evidence="1">Multi-pass membrane protein</topology>
    </subcellularLocation>
</comment>
<keyword evidence="5" id="KW-0472">Membrane</keyword>
<dbReference type="GO" id="GO:0005886">
    <property type="term" value="C:plasma membrane"/>
    <property type="evidence" value="ECO:0007669"/>
    <property type="project" value="UniProtKB-SubCell"/>
</dbReference>
<sequence>MAPTRRRAASTLLLLVLSSVEITRARRGPGWQPRRLVARRCAPSRAAARGCAPPDTRETRALEVPDVSRAPGALSRRAAFALLNAVACVWGTQHPVIKQCVETGYAQTHSALAAAGMLNLGRFAVGALVFAPFLPPLARGSALAPADASAAASWRYGAELGLWTFAGFALQAIGLESTSASRSAFLLYLNVKLVPLLSSALYRTPIAPSTWLSAFAALCGTALLSSDGLAPNAGDAWSVLAALASAAFIVRLQAASVACAGRGRSLNAVTLLVACSLCALWCAALAAARAPAEPASAAAALGADLVAFGESEWRALLYLGVVCTGLCSWAQTIGQREVGAEQAAIVYATDPLWAALFSWLALGESLGARGWAGAALILAAAVSTQALALAAPPAPIAKVDPRPDGAQGSRGADLPAAACMNATATGTV</sequence>
<evidence type="ECO:0000313" key="9">
    <source>
        <dbReference type="Proteomes" id="UP000751190"/>
    </source>
</evidence>
<dbReference type="SUPFAM" id="SSF103481">
    <property type="entry name" value="Multidrug resistance efflux transporter EmrE"/>
    <property type="match status" value="2"/>
</dbReference>
<evidence type="ECO:0000256" key="3">
    <source>
        <dbReference type="ARBA" id="ARBA00022692"/>
    </source>
</evidence>
<comment type="caution">
    <text evidence="8">The sequence shown here is derived from an EMBL/GenBank/DDBJ whole genome shotgun (WGS) entry which is preliminary data.</text>
</comment>
<feature type="signal peptide" evidence="6">
    <location>
        <begin position="1"/>
        <end position="25"/>
    </location>
</feature>
<dbReference type="Pfam" id="PF00892">
    <property type="entry name" value="EamA"/>
    <property type="match status" value="2"/>
</dbReference>
<evidence type="ECO:0000313" key="8">
    <source>
        <dbReference type="EMBL" id="KAG8460002.1"/>
    </source>
</evidence>
<dbReference type="OMA" id="WIEIAAM"/>
<proteinExistence type="predicted"/>
<dbReference type="AlphaFoldDB" id="A0A8J5XAV7"/>
<feature type="domain" description="EamA" evidence="7">
    <location>
        <begin position="309"/>
        <end position="382"/>
    </location>
</feature>
<evidence type="ECO:0000259" key="7">
    <source>
        <dbReference type="Pfam" id="PF00892"/>
    </source>
</evidence>
<keyword evidence="3" id="KW-0812">Transmembrane</keyword>
<keyword evidence="2" id="KW-1003">Cell membrane</keyword>
<keyword evidence="6" id="KW-0732">Signal</keyword>
<evidence type="ECO:0000256" key="2">
    <source>
        <dbReference type="ARBA" id="ARBA00022475"/>
    </source>
</evidence>
<dbReference type="PANTHER" id="PTHR42920">
    <property type="entry name" value="OS03G0707200 PROTEIN-RELATED"/>
    <property type="match status" value="1"/>
</dbReference>
<feature type="chain" id="PRO_5035216379" description="EamA domain-containing protein" evidence="6">
    <location>
        <begin position="26"/>
        <end position="428"/>
    </location>
</feature>
<reference evidence="8" key="1">
    <citation type="submission" date="2021-05" db="EMBL/GenBank/DDBJ databases">
        <title>The genome of the haptophyte Pavlova lutheri (Diacronema luteri, Pavlovales) - a model for lipid biosynthesis in eukaryotic algae.</title>
        <authorList>
            <person name="Hulatt C.J."/>
            <person name="Posewitz M.C."/>
        </authorList>
    </citation>
    <scope>NUCLEOTIDE SEQUENCE</scope>
    <source>
        <strain evidence="8">NIVA-4/92</strain>
    </source>
</reference>
<dbReference type="PANTHER" id="PTHR42920:SF5">
    <property type="entry name" value="EAMA DOMAIN-CONTAINING PROTEIN"/>
    <property type="match status" value="1"/>
</dbReference>
<name>A0A8J5XAV7_DIALT</name>
<protein>
    <recommendedName>
        <fullName evidence="7">EamA domain-containing protein</fullName>
    </recommendedName>
</protein>
<gene>
    <name evidence="8" type="ORF">KFE25_011051</name>
</gene>
<dbReference type="InterPro" id="IPR000620">
    <property type="entry name" value="EamA_dom"/>
</dbReference>
<keyword evidence="9" id="KW-1185">Reference proteome</keyword>
<accession>A0A8J5XAV7</accession>
<organism evidence="8 9">
    <name type="scientific">Diacronema lutheri</name>
    <name type="common">Unicellular marine alga</name>
    <name type="synonym">Monochrysis lutheri</name>
    <dbReference type="NCBI Taxonomy" id="2081491"/>
    <lineage>
        <taxon>Eukaryota</taxon>
        <taxon>Haptista</taxon>
        <taxon>Haptophyta</taxon>
        <taxon>Pavlovophyceae</taxon>
        <taxon>Pavlovales</taxon>
        <taxon>Pavlovaceae</taxon>
        <taxon>Diacronema</taxon>
    </lineage>
</organism>
<dbReference type="EMBL" id="JAGTXO010000036">
    <property type="protein sequence ID" value="KAG8460002.1"/>
    <property type="molecule type" value="Genomic_DNA"/>
</dbReference>
<evidence type="ECO:0000256" key="4">
    <source>
        <dbReference type="ARBA" id="ARBA00022989"/>
    </source>
</evidence>
<keyword evidence="4" id="KW-1133">Transmembrane helix</keyword>